<dbReference type="EMBL" id="WWHY01000001">
    <property type="protein sequence ID" value="MYR33695.1"/>
    <property type="molecule type" value="Genomic_DNA"/>
</dbReference>
<feature type="domain" description="RNHCP" evidence="2">
    <location>
        <begin position="34"/>
        <end position="122"/>
    </location>
</feature>
<comment type="caution">
    <text evidence="3">The sequence shown here is derived from an EMBL/GenBank/DDBJ whole genome shotgun (WGS) entry which is preliminary data.</text>
</comment>
<protein>
    <submittedName>
        <fullName evidence="3">RNHCP domain-containing protein</fullName>
    </submittedName>
</protein>
<dbReference type="RefSeq" id="WP_017535830.1">
    <property type="nucleotide sequence ID" value="NZ_BAZE01000004.1"/>
</dbReference>
<accession>A0A7K2IV90</accession>
<evidence type="ECO:0000313" key="4">
    <source>
        <dbReference type="Proteomes" id="UP000467124"/>
    </source>
</evidence>
<feature type="region of interest" description="Disordered" evidence="1">
    <location>
        <begin position="1"/>
        <end position="31"/>
    </location>
</feature>
<feature type="compositionally biased region" description="Basic residues" evidence="1">
    <location>
        <begin position="10"/>
        <end position="30"/>
    </location>
</feature>
<evidence type="ECO:0000259" key="2">
    <source>
        <dbReference type="Pfam" id="PF12647"/>
    </source>
</evidence>
<reference evidence="3 4" key="1">
    <citation type="journal article" date="2019" name="Nat. Commun.">
        <title>The antimicrobial potential of Streptomyces from insect microbiomes.</title>
        <authorList>
            <person name="Chevrette M.G."/>
            <person name="Carlson C.M."/>
            <person name="Ortega H.E."/>
            <person name="Thomas C."/>
            <person name="Ananiev G.E."/>
            <person name="Barns K.J."/>
            <person name="Book A.J."/>
            <person name="Cagnazzo J."/>
            <person name="Carlos C."/>
            <person name="Flanigan W."/>
            <person name="Grubbs K.J."/>
            <person name="Horn H.A."/>
            <person name="Hoffmann F.M."/>
            <person name="Klassen J.L."/>
            <person name="Knack J.J."/>
            <person name="Lewin G.R."/>
            <person name="McDonald B.R."/>
            <person name="Muller L."/>
            <person name="Melo W.G.P."/>
            <person name="Pinto-Tomas A.A."/>
            <person name="Schmitz A."/>
            <person name="Wendt-Pienkowski E."/>
            <person name="Wildman S."/>
            <person name="Zhao M."/>
            <person name="Zhang F."/>
            <person name="Bugni T.S."/>
            <person name="Andes D.R."/>
            <person name="Pupo M.T."/>
            <person name="Currie C.R."/>
        </authorList>
    </citation>
    <scope>NUCLEOTIDE SEQUENCE [LARGE SCALE GENOMIC DNA]</scope>
    <source>
        <strain evidence="3 4">SID5840</strain>
    </source>
</reference>
<dbReference type="GeneID" id="91391440"/>
<dbReference type="InterPro" id="IPR024439">
    <property type="entry name" value="RNHCP"/>
</dbReference>
<gene>
    <name evidence="3" type="ORF">GTW20_15850</name>
</gene>
<evidence type="ECO:0000313" key="3">
    <source>
        <dbReference type="EMBL" id="MYR33695.1"/>
    </source>
</evidence>
<sequence length="143" mass="15578">MGRRSDRGGRRPQRPKTSLRSHGDRGRRHGPTAESFRCLECRLDVSTRAPGTAHRNHCPNCLTSRHVDGRLPGDRSAGCGGRMTAVGMTARSDGEWMLVHRCVSCGGLGTNRVAGDDNVRALVRLAVRPLSDPALTRSLLTRL</sequence>
<organism evidence="3 4">
    <name type="scientific">Nocardiopsis alba</name>
    <dbReference type="NCBI Taxonomy" id="53437"/>
    <lineage>
        <taxon>Bacteria</taxon>
        <taxon>Bacillati</taxon>
        <taxon>Actinomycetota</taxon>
        <taxon>Actinomycetes</taxon>
        <taxon>Streptosporangiales</taxon>
        <taxon>Nocardiopsidaceae</taxon>
        <taxon>Nocardiopsis</taxon>
    </lineage>
</organism>
<name>A0A7K2IV90_9ACTN</name>
<proteinExistence type="predicted"/>
<dbReference type="Pfam" id="PF12647">
    <property type="entry name" value="RNHCP"/>
    <property type="match status" value="1"/>
</dbReference>
<dbReference type="Proteomes" id="UP000467124">
    <property type="component" value="Unassembled WGS sequence"/>
</dbReference>
<dbReference type="AlphaFoldDB" id="A0A7K2IV90"/>
<evidence type="ECO:0000256" key="1">
    <source>
        <dbReference type="SAM" id="MobiDB-lite"/>
    </source>
</evidence>